<keyword evidence="2" id="KW-0732">Signal</keyword>
<sequence>MKLKRLNLFVIFFIGMSLHALAQRTPTKKSVIDVMEKTNAYFMRVWPDPAQKIVSDKVRTSNLWTRGVYYEGLVDFNKIAPDSAYLKYMLDWAEGNNWSLRFGRNSRHADPMCAGQTYLDLYQQDPQSHKILEIQYAVDMMTYSDKADDWTWIDALQMAMPVFAKLSVMKNDARYSEKMYDLYIHSKNIEGGGLYNSAEKLWWRDKDFVPPYKTPGGQNCYWSRGNGWVIAALARVMDILPETDPHYQEYKTTYLEMMDALLPLQRKDGFWNVSLTDPSDFGGPELSGTALFVYGYAWGINKGWLSEEKYLSPALKGWNAMTKKCVHKDGMLGYVQSTGKEPKDGQPLSYDKKANFEDYGLGCFLLAGSQIYHLSK</sequence>
<feature type="chain" id="PRO_5046163015" evidence="2">
    <location>
        <begin position="23"/>
        <end position="376"/>
    </location>
</feature>
<dbReference type="InterPro" id="IPR052043">
    <property type="entry name" value="PolySaccharide_Degr_Enz"/>
</dbReference>
<dbReference type="RefSeq" id="WP_379839380.1">
    <property type="nucleotide sequence ID" value="NZ_JBHRYQ010000001.1"/>
</dbReference>
<keyword evidence="1 3" id="KW-0378">Hydrolase</keyword>
<proteinExistence type="predicted"/>
<gene>
    <name evidence="3" type="ORF">ACFOOI_17700</name>
</gene>
<dbReference type="SUPFAM" id="SSF48208">
    <property type="entry name" value="Six-hairpin glycosidases"/>
    <property type="match status" value="1"/>
</dbReference>
<evidence type="ECO:0000313" key="4">
    <source>
        <dbReference type="Proteomes" id="UP001595616"/>
    </source>
</evidence>
<reference evidence="4" key="1">
    <citation type="journal article" date="2019" name="Int. J. Syst. Evol. Microbiol.">
        <title>The Global Catalogue of Microorganisms (GCM) 10K type strain sequencing project: providing services to taxonomists for standard genome sequencing and annotation.</title>
        <authorList>
            <consortium name="The Broad Institute Genomics Platform"/>
            <consortium name="The Broad Institute Genome Sequencing Center for Infectious Disease"/>
            <person name="Wu L."/>
            <person name="Ma J."/>
        </authorList>
    </citation>
    <scope>NUCLEOTIDE SEQUENCE [LARGE SCALE GENOMIC DNA]</scope>
    <source>
        <strain evidence="4">CECT 7956</strain>
    </source>
</reference>
<dbReference type="PANTHER" id="PTHR33886:SF8">
    <property type="entry name" value="UNSATURATED RHAMNOGALACTURONAN HYDROLASE (EUROFUNG)"/>
    <property type="match status" value="1"/>
</dbReference>
<protein>
    <submittedName>
        <fullName evidence="3">Glycoside hydrolase family 88 protein</fullName>
    </submittedName>
</protein>
<dbReference type="InterPro" id="IPR008928">
    <property type="entry name" value="6-hairpin_glycosidase_sf"/>
</dbReference>
<evidence type="ECO:0000256" key="2">
    <source>
        <dbReference type="SAM" id="SignalP"/>
    </source>
</evidence>
<dbReference type="InterPro" id="IPR012341">
    <property type="entry name" value="6hp_glycosidase-like_sf"/>
</dbReference>
<accession>A0ABV7YYW7</accession>
<keyword evidence="4" id="KW-1185">Reference proteome</keyword>
<dbReference type="Gene3D" id="1.50.10.10">
    <property type="match status" value="1"/>
</dbReference>
<comment type="caution">
    <text evidence="3">The sequence shown here is derived from an EMBL/GenBank/DDBJ whole genome shotgun (WGS) entry which is preliminary data.</text>
</comment>
<dbReference type="GO" id="GO:0016787">
    <property type="term" value="F:hydrolase activity"/>
    <property type="evidence" value="ECO:0007669"/>
    <property type="project" value="UniProtKB-KW"/>
</dbReference>
<dbReference type="Pfam" id="PF07470">
    <property type="entry name" value="Glyco_hydro_88"/>
    <property type="match status" value="1"/>
</dbReference>
<feature type="signal peptide" evidence="2">
    <location>
        <begin position="1"/>
        <end position="22"/>
    </location>
</feature>
<dbReference type="InterPro" id="IPR010905">
    <property type="entry name" value="Glyco_hydro_88"/>
</dbReference>
<dbReference type="PANTHER" id="PTHR33886">
    <property type="entry name" value="UNSATURATED RHAMNOGALACTURONAN HYDROLASE (EUROFUNG)"/>
    <property type="match status" value="1"/>
</dbReference>
<evidence type="ECO:0000256" key="1">
    <source>
        <dbReference type="ARBA" id="ARBA00022801"/>
    </source>
</evidence>
<name>A0ABV7YYW7_9BACT</name>
<organism evidence="3 4">
    <name type="scientific">Lacihabitans lacunae</name>
    <dbReference type="NCBI Taxonomy" id="1028214"/>
    <lineage>
        <taxon>Bacteria</taxon>
        <taxon>Pseudomonadati</taxon>
        <taxon>Bacteroidota</taxon>
        <taxon>Cytophagia</taxon>
        <taxon>Cytophagales</taxon>
        <taxon>Leadbetterellaceae</taxon>
        <taxon>Lacihabitans</taxon>
    </lineage>
</organism>
<dbReference type="Proteomes" id="UP001595616">
    <property type="component" value="Unassembled WGS sequence"/>
</dbReference>
<dbReference type="EMBL" id="JBHRYQ010000001">
    <property type="protein sequence ID" value="MFC3812499.1"/>
    <property type="molecule type" value="Genomic_DNA"/>
</dbReference>
<evidence type="ECO:0000313" key="3">
    <source>
        <dbReference type="EMBL" id="MFC3812499.1"/>
    </source>
</evidence>